<keyword evidence="2" id="KW-1185">Reference proteome</keyword>
<dbReference type="EMBL" id="FQYP01000001">
    <property type="protein sequence ID" value="SHI46757.1"/>
    <property type="molecule type" value="Genomic_DNA"/>
</dbReference>
<dbReference type="OrthoDB" id="1163675at2"/>
<gene>
    <name evidence="1" type="ORF">SAMN04488508_101761</name>
</gene>
<dbReference type="STRING" id="570521.SAMN04488508_101761"/>
<name>A0A1M6BDJ6_9FLAO</name>
<protein>
    <submittedName>
        <fullName evidence="1">Uncharacterized protein</fullName>
    </submittedName>
</protein>
<evidence type="ECO:0000313" key="1">
    <source>
        <dbReference type="EMBL" id="SHI46757.1"/>
    </source>
</evidence>
<accession>A0A1M6BDJ6</accession>
<organism evidence="1 2">
    <name type="scientific">Aquimarina spongiae</name>
    <dbReference type="NCBI Taxonomy" id="570521"/>
    <lineage>
        <taxon>Bacteria</taxon>
        <taxon>Pseudomonadati</taxon>
        <taxon>Bacteroidota</taxon>
        <taxon>Flavobacteriia</taxon>
        <taxon>Flavobacteriales</taxon>
        <taxon>Flavobacteriaceae</taxon>
        <taxon>Aquimarina</taxon>
    </lineage>
</organism>
<evidence type="ECO:0000313" key="2">
    <source>
        <dbReference type="Proteomes" id="UP000184432"/>
    </source>
</evidence>
<dbReference type="AlphaFoldDB" id="A0A1M6BDJ6"/>
<dbReference type="RefSeq" id="WP_073314036.1">
    <property type="nucleotide sequence ID" value="NZ_FQYP01000001.1"/>
</dbReference>
<proteinExistence type="predicted"/>
<sequence length="66" mass="6885">MIKNILNLNGVTVLKKGTQKSINGGFFGCEPSLFECRSDSDCPCGPCGITINNGGNPIFVSGVCAF</sequence>
<dbReference type="Proteomes" id="UP000184432">
    <property type="component" value="Unassembled WGS sequence"/>
</dbReference>
<reference evidence="2" key="1">
    <citation type="submission" date="2016-11" db="EMBL/GenBank/DDBJ databases">
        <authorList>
            <person name="Varghese N."/>
            <person name="Submissions S."/>
        </authorList>
    </citation>
    <scope>NUCLEOTIDE SEQUENCE [LARGE SCALE GENOMIC DNA]</scope>
    <source>
        <strain evidence="2">DSM 22623</strain>
    </source>
</reference>